<dbReference type="GO" id="GO:0004659">
    <property type="term" value="F:prenyltransferase activity"/>
    <property type="evidence" value="ECO:0007669"/>
    <property type="project" value="InterPro"/>
</dbReference>
<gene>
    <name evidence="8" type="ORF">GCM10011487_17090</name>
</gene>
<dbReference type="EMBL" id="BLJN01000002">
    <property type="protein sequence ID" value="GFE79709.1"/>
    <property type="molecule type" value="Genomic_DNA"/>
</dbReference>
<dbReference type="PANTHER" id="PTHR43281:SF1">
    <property type="entry name" value="FARNESYL DIPHOSPHATE SYNTHASE"/>
    <property type="match status" value="1"/>
</dbReference>
<dbReference type="PANTHER" id="PTHR43281">
    <property type="entry name" value="FARNESYL DIPHOSPHATE SYNTHASE"/>
    <property type="match status" value="1"/>
</dbReference>
<dbReference type="RefSeq" id="WP_161811474.1">
    <property type="nucleotide sequence ID" value="NZ_BLJN01000002.1"/>
</dbReference>
<protein>
    <submittedName>
        <fullName evidence="8">(2E,6E)-farnesyl diphosphate synthase</fullName>
    </submittedName>
</protein>
<comment type="similarity">
    <text evidence="2 7">Belongs to the FPP/GGPP synthase family.</text>
</comment>
<dbReference type="FunFam" id="1.10.600.10:FF:000001">
    <property type="entry name" value="Geranylgeranyl diphosphate synthase"/>
    <property type="match status" value="1"/>
</dbReference>
<dbReference type="AlphaFoldDB" id="A0A829Y8S5"/>
<proteinExistence type="inferred from homology"/>
<evidence type="ECO:0000256" key="1">
    <source>
        <dbReference type="ARBA" id="ARBA00001946"/>
    </source>
</evidence>
<dbReference type="SFLD" id="SFLDS00005">
    <property type="entry name" value="Isoprenoid_Synthase_Type_I"/>
    <property type="match status" value="1"/>
</dbReference>
<dbReference type="SFLD" id="SFLDG01017">
    <property type="entry name" value="Polyprenyl_Transferase_Like"/>
    <property type="match status" value="1"/>
</dbReference>
<organism evidence="8 9">
    <name type="scientific">Steroidobacter agaridevorans</name>
    <dbReference type="NCBI Taxonomy" id="2695856"/>
    <lineage>
        <taxon>Bacteria</taxon>
        <taxon>Pseudomonadati</taxon>
        <taxon>Pseudomonadota</taxon>
        <taxon>Gammaproteobacteria</taxon>
        <taxon>Steroidobacterales</taxon>
        <taxon>Steroidobacteraceae</taxon>
        <taxon>Steroidobacter</taxon>
    </lineage>
</organism>
<evidence type="ECO:0000256" key="2">
    <source>
        <dbReference type="ARBA" id="ARBA00006706"/>
    </source>
</evidence>
<keyword evidence="9" id="KW-1185">Reference proteome</keyword>
<evidence type="ECO:0000256" key="5">
    <source>
        <dbReference type="ARBA" id="ARBA00022842"/>
    </source>
</evidence>
<dbReference type="GO" id="GO:0005737">
    <property type="term" value="C:cytoplasm"/>
    <property type="evidence" value="ECO:0007669"/>
    <property type="project" value="UniProtKB-ARBA"/>
</dbReference>
<dbReference type="GO" id="GO:0008654">
    <property type="term" value="P:phospholipid biosynthetic process"/>
    <property type="evidence" value="ECO:0007669"/>
    <property type="project" value="UniProtKB-ARBA"/>
</dbReference>
<comment type="caution">
    <text evidence="8">The sequence shown here is derived from an EMBL/GenBank/DDBJ whole genome shotgun (WGS) entry which is preliminary data.</text>
</comment>
<evidence type="ECO:0000313" key="8">
    <source>
        <dbReference type="EMBL" id="GFE79709.1"/>
    </source>
</evidence>
<keyword evidence="3 7" id="KW-0808">Transferase</keyword>
<dbReference type="GO" id="GO:0016114">
    <property type="term" value="P:terpenoid biosynthetic process"/>
    <property type="evidence" value="ECO:0007669"/>
    <property type="project" value="UniProtKB-ARBA"/>
</dbReference>
<dbReference type="Proteomes" id="UP000445000">
    <property type="component" value="Unassembled WGS sequence"/>
</dbReference>
<sequence>MAVQSSAVQPSPTAGRHPDFAAQLQHWQARIERELSARLPATDIQPKRLHEAIRYSVLGGGKRVRPALVYATGAALGIPESILDGAACAVELIHAYSLVHDDLPAMDNDDLRRGRPTCHKQFDEATAILVGDSLQCLAFELLTDGPGLPADPGMRLKLVRLLALASGTDGMAGGQALDLAAIGRKLSLAEVEEMHVRKTGALIHACVMMGAACAPQLSENITRALDEYARAIGLAFQIQDDLLDVEGDVAVIGKATGADRALDKPTYPSVAGVEPSRQRMHELHTQALSALARLDAAGLQSAPLAAMSDWLVLRKY</sequence>
<keyword evidence="6" id="KW-0414">Isoprene biosynthesis</keyword>
<dbReference type="PROSITE" id="PS00444">
    <property type="entry name" value="POLYPRENYL_SYNTHASE_2"/>
    <property type="match status" value="1"/>
</dbReference>
<dbReference type="InterPro" id="IPR033749">
    <property type="entry name" value="Polyprenyl_synt_CS"/>
</dbReference>
<dbReference type="InterPro" id="IPR008949">
    <property type="entry name" value="Isoprenoid_synthase_dom_sf"/>
</dbReference>
<dbReference type="Pfam" id="PF00348">
    <property type="entry name" value="polyprenyl_synt"/>
    <property type="match status" value="1"/>
</dbReference>
<name>A0A829Y8S5_9GAMM</name>
<evidence type="ECO:0000256" key="4">
    <source>
        <dbReference type="ARBA" id="ARBA00022723"/>
    </source>
</evidence>
<reference evidence="9" key="1">
    <citation type="submission" date="2020-01" db="EMBL/GenBank/DDBJ databases">
        <title>'Steroidobacter agaridevorans' sp. nov., agar-degrading bacteria isolated from rhizosphere soils.</title>
        <authorList>
            <person name="Ikenaga M."/>
            <person name="Kataoka M."/>
            <person name="Murouchi A."/>
            <person name="Katsuragi S."/>
            <person name="Sakai M."/>
        </authorList>
    </citation>
    <scope>NUCLEOTIDE SEQUENCE [LARGE SCALE GENOMIC DNA]</scope>
    <source>
        <strain evidence="9">YU21-B</strain>
    </source>
</reference>
<comment type="cofactor">
    <cofactor evidence="1">
        <name>Mg(2+)</name>
        <dbReference type="ChEBI" id="CHEBI:18420"/>
    </cofactor>
</comment>
<dbReference type="Gene3D" id="1.10.600.10">
    <property type="entry name" value="Farnesyl Diphosphate Synthase"/>
    <property type="match status" value="1"/>
</dbReference>
<evidence type="ECO:0000256" key="7">
    <source>
        <dbReference type="RuleBase" id="RU004466"/>
    </source>
</evidence>
<dbReference type="InterPro" id="IPR000092">
    <property type="entry name" value="Polyprenyl_synt"/>
</dbReference>
<dbReference type="SUPFAM" id="SSF48576">
    <property type="entry name" value="Terpenoid synthases"/>
    <property type="match status" value="1"/>
</dbReference>
<accession>A0A829Y8S5</accession>
<dbReference type="CDD" id="cd00685">
    <property type="entry name" value="Trans_IPPS_HT"/>
    <property type="match status" value="1"/>
</dbReference>
<dbReference type="GO" id="GO:0046872">
    <property type="term" value="F:metal ion binding"/>
    <property type="evidence" value="ECO:0007669"/>
    <property type="project" value="UniProtKB-KW"/>
</dbReference>
<dbReference type="NCBIfam" id="NF045485">
    <property type="entry name" value="FPPsyn"/>
    <property type="match status" value="1"/>
</dbReference>
<evidence type="ECO:0000256" key="3">
    <source>
        <dbReference type="ARBA" id="ARBA00022679"/>
    </source>
</evidence>
<evidence type="ECO:0000256" key="6">
    <source>
        <dbReference type="ARBA" id="ARBA00023229"/>
    </source>
</evidence>
<keyword evidence="5" id="KW-0460">Magnesium</keyword>
<dbReference type="InterPro" id="IPR053378">
    <property type="entry name" value="Prenyl_diphosphate_synthase"/>
</dbReference>
<dbReference type="PROSITE" id="PS00723">
    <property type="entry name" value="POLYPRENYL_SYNTHASE_1"/>
    <property type="match status" value="1"/>
</dbReference>
<keyword evidence="4" id="KW-0479">Metal-binding</keyword>
<evidence type="ECO:0000313" key="9">
    <source>
        <dbReference type="Proteomes" id="UP000445000"/>
    </source>
</evidence>